<dbReference type="SUPFAM" id="SSF57756">
    <property type="entry name" value="Retrovirus zinc finger-like domains"/>
    <property type="match status" value="1"/>
</dbReference>
<evidence type="ECO:0000256" key="1">
    <source>
        <dbReference type="SAM" id="MobiDB-lite"/>
    </source>
</evidence>
<name>A0A5D3CRZ7_CUCMM</name>
<organism evidence="3 5">
    <name type="scientific">Cucumis melo var. makuwa</name>
    <name type="common">Oriental melon</name>
    <dbReference type="NCBI Taxonomy" id="1194695"/>
    <lineage>
        <taxon>Eukaryota</taxon>
        <taxon>Viridiplantae</taxon>
        <taxon>Streptophyta</taxon>
        <taxon>Embryophyta</taxon>
        <taxon>Tracheophyta</taxon>
        <taxon>Spermatophyta</taxon>
        <taxon>Magnoliopsida</taxon>
        <taxon>eudicotyledons</taxon>
        <taxon>Gunneridae</taxon>
        <taxon>Pentapetalae</taxon>
        <taxon>rosids</taxon>
        <taxon>fabids</taxon>
        <taxon>Cucurbitales</taxon>
        <taxon>Cucurbitaceae</taxon>
        <taxon>Benincaseae</taxon>
        <taxon>Cucumis</taxon>
    </lineage>
</organism>
<dbReference type="GO" id="GO:0003676">
    <property type="term" value="F:nucleic acid binding"/>
    <property type="evidence" value="ECO:0007669"/>
    <property type="project" value="InterPro"/>
</dbReference>
<evidence type="ECO:0000313" key="4">
    <source>
        <dbReference type="Proteomes" id="UP000321393"/>
    </source>
</evidence>
<comment type="caution">
    <text evidence="3">The sequence shown here is derived from an EMBL/GenBank/DDBJ whole genome shotgun (WGS) entry which is preliminary data.</text>
</comment>
<dbReference type="PANTHER" id="PTHR47481">
    <property type="match status" value="1"/>
</dbReference>
<reference evidence="4 5" key="1">
    <citation type="submission" date="2019-08" db="EMBL/GenBank/DDBJ databases">
        <title>Draft genome sequences of two oriental melons (Cucumis melo L. var makuwa).</title>
        <authorList>
            <person name="Kwon S.-Y."/>
        </authorList>
    </citation>
    <scope>NUCLEOTIDE SEQUENCE [LARGE SCALE GENOMIC DNA]</scope>
    <source>
        <strain evidence="5">cv. Chang Bougi</strain>
        <strain evidence="4">cv. SW 3</strain>
        <tissue evidence="3">Leaf</tissue>
    </source>
</reference>
<gene>
    <name evidence="3" type="ORF">E5676_scaffold688G00160</name>
    <name evidence="2" type="ORF">E6C27_scaffold376G00630</name>
</gene>
<proteinExistence type="predicted"/>
<dbReference type="Proteomes" id="UP000321947">
    <property type="component" value="Unassembled WGS sequence"/>
</dbReference>
<dbReference type="EMBL" id="SSTD01009469">
    <property type="protein sequence ID" value="TYK14162.1"/>
    <property type="molecule type" value="Genomic_DNA"/>
</dbReference>
<dbReference type="OrthoDB" id="1912561at2759"/>
<dbReference type="GO" id="GO:0008270">
    <property type="term" value="F:zinc ion binding"/>
    <property type="evidence" value="ECO:0007669"/>
    <property type="project" value="InterPro"/>
</dbReference>
<dbReference type="EMBL" id="SSTE01014335">
    <property type="protein sequence ID" value="KAA0046195.1"/>
    <property type="molecule type" value="Genomic_DNA"/>
</dbReference>
<dbReference type="Pfam" id="PF14223">
    <property type="entry name" value="Retrotran_gag_2"/>
    <property type="match status" value="1"/>
</dbReference>
<accession>A0A5D3CRZ7</accession>
<feature type="region of interest" description="Disordered" evidence="1">
    <location>
        <begin position="248"/>
        <end position="268"/>
    </location>
</feature>
<dbReference type="PANTHER" id="PTHR47481:SF10">
    <property type="entry name" value="COPIA-LIKE POLYPROTEIN_RETROTRANSPOSON"/>
    <property type="match status" value="1"/>
</dbReference>
<dbReference type="Proteomes" id="UP000321393">
    <property type="component" value="Unassembled WGS sequence"/>
</dbReference>
<sequence>MSTLSDSFILGDDILTALEAYVLESYFDSTAEPATKYINQPPNQSSVAVESSSAPPISVLNSEYKVWKRQDRLISSWLLGSMSEDILNQMLHFTSAKQIWKTLQGIYSSRYLAKAMQFKNKLHNMKKGAMSLKEYFLKIQQCVDALASINKPISTDDHILYILAGLGNEYQSIISIISARTDSPSVQDNMSLLLTQESQIESKITSEVSLPTVNMTTHTRDISSLEKESEVTHRGGSNNLCYTTTNSQYHHKSRAGGRSNRGGRGNRHKTQCQICSKFGHVADRCYFRYTPRNPPSGYSTNSSNAFPYAILLIIHKWVRWLPSVI</sequence>
<evidence type="ECO:0000313" key="5">
    <source>
        <dbReference type="Proteomes" id="UP000321947"/>
    </source>
</evidence>
<evidence type="ECO:0000313" key="2">
    <source>
        <dbReference type="EMBL" id="KAA0046195.1"/>
    </source>
</evidence>
<evidence type="ECO:0000313" key="3">
    <source>
        <dbReference type="EMBL" id="TYK14162.1"/>
    </source>
</evidence>
<dbReference type="InterPro" id="IPR036875">
    <property type="entry name" value="Znf_CCHC_sf"/>
</dbReference>
<dbReference type="AlphaFoldDB" id="A0A5D3CRZ7"/>
<protein>
    <submittedName>
        <fullName evidence="2 3">Ty1-copia-like retrotransposon</fullName>
    </submittedName>
</protein>